<organism evidence="9 10">
    <name type="scientific">Streptomyces tropicalis</name>
    <dbReference type="NCBI Taxonomy" id="3034234"/>
    <lineage>
        <taxon>Bacteria</taxon>
        <taxon>Bacillati</taxon>
        <taxon>Actinomycetota</taxon>
        <taxon>Actinomycetes</taxon>
        <taxon>Kitasatosporales</taxon>
        <taxon>Streptomycetaceae</taxon>
        <taxon>Streptomyces</taxon>
    </lineage>
</organism>
<evidence type="ECO:0000256" key="4">
    <source>
        <dbReference type="SAM" id="MobiDB-lite"/>
    </source>
</evidence>
<dbReference type="InterPro" id="IPR001117">
    <property type="entry name" value="Cu-oxidase_2nd"/>
</dbReference>
<dbReference type="InterPro" id="IPR008972">
    <property type="entry name" value="Cupredoxin"/>
</dbReference>
<dbReference type="InterPro" id="IPR033138">
    <property type="entry name" value="Cu_oxidase_CS"/>
</dbReference>
<evidence type="ECO:0000259" key="7">
    <source>
        <dbReference type="Pfam" id="PF07731"/>
    </source>
</evidence>
<dbReference type="CDD" id="cd13861">
    <property type="entry name" value="CuRO_1_CumA_like"/>
    <property type="match status" value="1"/>
</dbReference>
<keyword evidence="2" id="KW-0560">Oxidoreductase</keyword>
<evidence type="ECO:0000259" key="8">
    <source>
        <dbReference type="Pfam" id="PF07732"/>
    </source>
</evidence>
<dbReference type="CDD" id="cd13870">
    <property type="entry name" value="CuRO_2_CopA_like_1"/>
    <property type="match status" value="1"/>
</dbReference>
<dbReference type="PROSITE" id="PS51257">
    <property type="entry name" value="PROKAR_LIPOPROTEIN"/>
    <property type="match status" value="1"/>
</dbReference>
<dbReference type="InterPro" id="IPR011706">
    <property type="entry name" value="Cu-oxidase_C"/>
</dbReference>
<feature type="chain" id="PRO_5046079208" evidence="5">
    <location>
        <begin position="24"/>
        <end position="551"/>
    </location>
</feature>
<dbReference type="InterPro" id="IPR011707">
    <property type="entry name" value="Cu-oxidase-like_N"/>
</dbReference>
<evidence type="ECO:0000313" key="9">
    <source>
        <dbReference type="EMBL" id="MDF3299174.1"/>
    </source>
</evidence>
<dbReference type="InterPro" id="IPR045087">
    <property type="entry name" value="Cu-oxidase_fam"/>
</dbReference>
<evidence type="ECO:0000256" key="3">
    <source>
        <dbReference type="ARBA" id="ARBA00023008"/>
    </source>
</evidence>
<comment type="caution">
    <text evidence="9">The sequence shown here is derived from an EMBL/GenBank/DDBJ whole genome shotgun (WGS) entry which is preliminary data.</text>
</comment>
<keyword evidence="3" id="KW-0186">Copper</keyword>
<keyword evidence="10" id="KW-1185">Reference proteome</keyword>
<protein>
    <submittedName>
        <fullName evidence="9">Multicopper oxidase family protein</fullName>
    </submittedName>
</protein>
<keyword evidence="5" id="KW-0732">Signal</keyword>
<feature type="signal peptide" evidence="5">
    <location>
        <begin position="1"/>
        <end position="23"/>
    </location>
</feature>
<evidence type="ECO:0000256" key="2">
    <source>
        <dbReference type="ARBA" id="ARBA00023002"/>
    </source>
</evidence>
<feature type="domain" description="Plastocyanin-like" evidence="7">
    <location>
        <begin position="435"/>
        <end position="547"/>
    </location>
</feature>
<evidence type="ECO:0000259" key="6">
    <source>
        <dbReference type="Pfam" id="PF00394"/>
    </source>
</evidence>
<dbReference type="EMBL" id="JARJBB010000004">
    <property type="protein sequence ID" value="MDF3299174.1"/>
    <property type="molecule type" value="Genomic_DNA"/>
</dbReference>
<feature type="region of interest" description="Disordered" evidence="4">
    <location>
        <begin position="25"/>
        <end position="73"/>
    </location>
</feature>
<dbReference type="PANTHER" id="PTHR11709">
    <property type="entry name" value="MULTI-COPPER OXIDASE"/>
    <property type="match status" value="1"/>
</dbReference>
<reference evidence="9 10" key="1">
    <citation type="submission" date="2023-03" db="EMBL/GenBank/DDBJ databases">
        <title>Draft genome sequence of Streptomyces sp. K1PA1 isolated from peat swamp forest in Thailand.</title>
        <authorList>
            <person name="Klaysubun C."/>
            <person name="Duangmal K."/>
        </authorList>
    </citation>
    <scope>NUCLEOTIDE SEQUENCE [LARGE SCALE GENOMIC DNA]</scope>
    <source>
        <strain evidence="9 10">K1PA1</strain>
    </source>
</reference>
<dbReference type="RefSeq" id="WP_276108710.1">
    <property type="nucleotide sequence ID" value="NZ_JARJBB010000004.1"/>
</dbReference>
<proteinExistence type="predicted"/>
<dbReference type="CDD" id="cd13896">
    <property type="entry name" value="CuRO_3_CopA"/>
    <property type="match status" value="1"/>
</dbReference>
<evidence type="ECO:0000256" key="1">
    <source>
        <dbReference type="ARBA" id="ARBA00022723"/>
    </source>
</evidence>
<dbReference type="PROSITE" id="PS00079">
    <property type="entry name" value="MULTICOPPER_OXIDASE1"/>
    <property type="match status" value="1"/>
</dbReference>
<dbReference type="Proteomes" id="UP001221150">
    <property type="component" value="Unassembled WGS sequence"/>
</dbReference>
<dbReference type="InterPro" id="IPR034279">
    <property type="entry name" value="CuRO_3_CopA"/>
</dbReference>
<feature type="domain" description="Plastocyanin-like" evidence="6">
    <location>
        <begin position="297"/>
        <end position="398"/>
    </location>
</feature>
<keyword evidence="1" id="KW-0479">Metal-binding</keyword>
<evidence type="ECO:0000313" key="10">
    <source>
        <dbReference type="Proteomes" id="UP001221150"/>
    </source>
</evidence>
<feature type="domain" description="Plastocyanin-like" evidence="8">
    <location>
        <begin position="98"/>
        <end position="208"/>
    </location>
</feature>
<dbReference type="Pfam" id="PF07732">
    <property type="entry name" value="Cu-oxidase_3"/>
    <property type="match status" value="1"/>
</dbReference>
<gene>
    <name evidence="9" type="ORF">P3H78_11105</name>
</gene>
<dbReference type="PROSITE" id="PS00080">
    <property type="entry name" value="MULTICOPPER_OXIDASE2"/>
    <property type="match status" value="1"/>
</dbReference>
<dbReference type="SUPFAM" id="SSF49503">
    <property type="entry name" value="Cupredoxins"/>
    <property type="match status" value="3"/>
</dbReference>
<sequence>MHTYTRRSLLSASLLAVGSGALAACSGSGPDGETRTHPGATPSSGAAPEGGPVGNGGRPFVPKGPKGYVNPSDPEVLAVERERGAGRVRRFRLTAAPTTVDLGGGRTYRSWAYGDSLPGREVRITAGEVLDLTLANRLPLATTLHSHGVRMRCDMDGVPGLTQDAIRPGTDFRYRFTVTHPGTYWLHSHVGMQLDRGLYAPLIVEDPREPLSYDKEWVVVLDDWLDGVRGSTPDDVLSQLGGGGMGGMDMDMGEGPAHSGSGAYGPARPAHGPSRIMHHAHSRILHGMGGNVDYPYHLINGRRAHAPSVFRARPGDRIRLRIINAAADTAYRLALGDHPMTITHTDGYPVEHRSTDALLIGMAERYDVIVTAQDGVFPLVAVAEGKQATAMALLRTGNSKNVPSPEVWPDELDGRVVPARRLVPEDSVAFVDGEPDREIRIRLTGGMKNFDWSFDHRPYSLERRHGIYQGERVRLSFINATDMWHPIHLHGHTFALTGIDGLGTRKDTTVVLPHHKVVVDFFADNPGLWMLHCHNQYHSESGMMTVLGYRT</sequence>
<dbReference type="Pfam" id="PF00394">
    <property type="entry name" value="Cu-oxidase"/>
    <property type="match status" value="1"/>
</dbReference>
<dbReference type="PANTHER" id="PTHR11709:SF394">
    <property type="entry name" value="FI03373P-RELATED"/>
    <property type="match status" value="1"/>
</dbReference>
<evidence type="ECO:0000256" key="5">
    <source>
        <dbReference type="SAM" id="SignalP"/>
    </source>
</evidence>
<dbReference type="Pfam" id="PF07731">
    <property type="entry name" value="Cu-oxidase_2"/>
    <property type="match status" value="1"/>
</dbReference>
<accession>A0ABT6A3F4</accession>
<dbReference type="Gene3D" id="2.60.40.420">
    <property type="entry name" value="Cupredoxins - blue copper proteins"/>
    <property type="match status" value="3"/>
</dbReference>
<dbReference type="InterPro" id="IPR002355">
    <property type="entry name" value="Cu_oxidase_Cu_BS"/>
</dbReference>
<name>A0ABT6A3F4_9ACTN</name>